<dbReference type="KEGG" id="ani:ANIA_06164"/>
<dbReference type="Pfam" id="PF00443">
    <property type="entry name" value="UCH"/>
    <property type="match status" value="1"/>
</dbReference>
<reference evidence="4" key="1">
    <citation type="journal article" date="2005" name="Nature">
        <title>Sequencing of Aspergillus nidulans and comparative analysis with A. fumigatus and A. oryzae.</title>
        <authorList>
            <person name="Galagan J.E."/>
            <person name="Calvo S.E."/>
            <person name="Cuomo C."/>
            <person name="Ma L.J."/>
            <person name="Wortman J.R."/>
            <person name="Batzoglou S."/>
            <person name="Lee S.I."/>
            <person name="Basturkmen M."/>
            <person name="Spevak C.C."/>
            <person name="Clutterbuck J."/>
            <person name="Kapitonov V."/>
            <person name="Jurka J."/>
            <person name="Scazzocchio C."/>
            <person name="Farman M."/>
            <person name="Butler J."/>
            <person name="Purcell S."/>
            <person name="Harris S."/>
            <person name="Braus G.H."/>
            <person name="Draht O."/>
            <person name="Busch S."/>
            <person name="D'Enfert C."/>
            <person name="Bouchier C."/>
            <person name="Goldman G.H."/>
            <person name="Bell-Pedersen D."/>
            <person name="Griffiths-Jones S."/>
            <person name="Doonan J.H."/>
            <person name="Yu J."/>
            <person name="Vienken K."/>
            <person name="Pain A."/>
            <person name="Freitag M."/>
            <person name="Selker E.U."/>
            <person name="Archer D.B."/>
            <person name="Penalva M.A."/>
            <person name="Oakley B.R."/>
            <person name="Momany M."/>
            <person name="Tanaka T."/>
            <person name="Kumagai T."/>
            <person name="Asai K."/>
            <person name="Machida M."/>
            <person name="Nierman W.C."/>
            <person name="Denning D.W."/>
            <person name="Caddick M."/>
            <person name="Hynes M."/>
            <person name="Paoletti M."/>
            <person name="Fischer R."/>
            <person name="Miller B."/>
            <person name="Dyer P."/>
            <person name="Sachs M.S."/>
            <person name="Osmani S.A."/>
            <person name="Birren B.W."/>
        </authorList>
    </citation>
    <scope>NUCLEOTIDE SEQUENCE [LARGE SCALE GENOMIC DNA]</scope>
    <source>
        <strain evidence="4">FGSC A4 / ATCC 38163 / CBS 112.46 / NRRL 194 / M139</strain>
    </source>
</reference>
<dbReference type="InterPro" id="IPR001394">
    <property type="entry name" value="Peptidase_C19_UCH"/>
</dbReference>
<dbReference type="InterPro" id="IPR028889">
    <property type="entry name" value="USP"/>
</dbReference>
<protein>
    <submittedName>
        <fullName evidence="3">Ubiquitin C-terminal hydrolase, putative (AFU_orthologue AFUA_2G08440)</fullName>
    </submittedName>
</protein>
<dbReference type="GO" id="GO:0016579">
    <property type="term" value="P:protein deubiquitination"/>
    <property type="evidence" value="ECO:0007669"/>
    <property type="project" value="InterPro"/>
</dbReference>
<dbReference type="InterPro" id="IPR018200">
    <property type="entry name" value="USP_CS"/>
</dbReference>
<dbReference type="GO" id="GO:0005829">
    <property type="term" value="C:cytosol"/>
    <property type="evidence" value="ECO:0000318"/>
    <property type="project" value="GO_Central"/>
</dbReference>
<accession>Q5AZW6</accession>
<dbReference type="PANTHER" id="PTHR24006">
    <property type="entry name" value="UBIQUITIN CARBOXYL-TERMINAL HYDROLASE"/>
    <property type="match status" value="1"/>
</dbReference>
<dbReference type="GeneID" id="2871139"/>
<reference evidence="4" key="2">
    <citation type="journal article" date="2009" name="Fungal Genet. Biol.">
        <title>The 2008 update of the Aspergillus nidulans genome annotation: a community effort.</title>
        <authorList>
            <person name="Wortman J.R."/>
            <person name="Gilsenan J.M."/>
            <person name="Joardar V."/>
            <person name="Deegan J."/>
            <person name="Clutterbuck J."/>
            <person name="Andersen M.R."/>
            <person name="Archer D."/>
            <person name="Bencina M."/>
            <person name="Braus G."/>
            <person name="Coutinho P."/>
            <person name="von Dohren H."/>
            <person name="Doonan J."/>
            <person name="Driessen A.J."/>
            <person name="Durek P."/>
            <person name="Espeso E."/>
            <person name="Fekete E."/>
            <person name="Flipphi M."/>
            <person name="Estrada C.G."/>
            <person name="Geysens S."/>
            <person name="Goldman G."/>
            <person name="de Groot P.W."/>
            <person name="Hansen K."/>
            <person name="Harris S.D."/>
            <person name="Heinekamp T."/>
            <person name="Helmstaedt K."/>
            <person name="Henrissat B."/>
            <person name="Hofmann G."/>
            <person name="Homan T."/>
            <person name="Horio T."/>
            <person name="Horiuchi H."/>
            <person name="James S."/>
            <person name="Jones M."/>
            <person name="Karaffa L."/>
            <person name="Karanyi Z."/>
            <person name="Kato M."/>
            <person name="Keller N."/>
            <person name="Kelly D.E."/>
            <person name="Kiel J.A."/>
            <person name="Kim J.M."/>
            <person name="van der Klei I.J."/>
            <person name="Klis F.M."/>
            <person name="Kovalchuk A."/>
            <person name="Krasevec N."/>
            <person name="Kubicek C.P."/>
            <person name="Liu B."/>
            <person name="Maccabe A."/>
            <person name="Meyer V."/>
            <person name="Mirabito P."/>
            <person name="Miskei M."/>
            <person name="Mos M."/>
            <person name="Mullins J."/>
            <person name="Nelson D.R."/>
            <person name="Nielsen J."/>
            <person name="Oakley B.R."/>
            <person name="Osmani S.A."/>
            <person name="Pakula T."/>
            <person name="Paszewski A."/>
            <person name="Paulsen I."/>
            <person name="Pilsyk S."/>
            <person name="Pocsi I."/>
            <person name="Punt P.J."/>
            <person name="Ram A.F."/>
            <person name="Ren Q."/>
            <person name="Robellet X."/>
            <person name="Robson G."/>
            <person name="Seiboth B."/>
            <person name="van Solingen P."/>
            <person name="Specht T."/>
            <person name="Sun J."/>
            <person name="Taheri-Talesh N."/>
            <person name="Takeshita N."/>
            <person name="Ussery D."/>
            <person name="vanKuyk P.A."/>
            <person name="Visser H."/>
            <person name="van de Vondervoort P.J."/>
            <person name="de Vries R.P."/>
            <person name="Walton J."/>
            <person name="Xiang X."/>
            <person name="Xiong Y."/>
            <person name="Zeng A.P."/>
            <person name="Brandt B.W."/>
            <person name="Cornell M.J."/>
            <person name="van den Hondel C.A."/>
            <person name="Visser J."/>
            <person name="Oliver S.G."/>
            <person name="Turner G."/>
        </authorList>
    </citation>
    <scope>GENOME REANNOTATION</scope>
    <source>
        <strain evidence="4">FGSC A4 / ATCC 38163 / CBS 112.46 / NRRL 194 / M139</strain>
    </source>
</reference>
<dbReference type="STRING" id="227321.Q5AZW6"/>
<dbReference type="SUPFAM" id="SSF54001">
    <property type="entry name" value="Cysteine proteinases"/>
    <property type="match status" value="1"/>
</dbReference>
<evidence type="ECO:0000313" key="3">
    <source>
        <dbReference type="EMBL" id="CBF70057.1"/>
    </source>
</evidence>
<dbReference type="PANTHER" id="PTHR24006:SF827">
    <property type="entry name" value="UBIQUITIN CARBOXYL-TERMINAL HYDROLASE 34"/>
    <property type="match status" value="1"/>
</dbReference>
<dbReference type="Proteomes" id="UP000000560">
    <property type="component" value="Chromosome I"/>
</dbReference>
<gene>
    <name evidence="3" type="ORF">ANIA_06164</name>
</gene>
<dbReference type="GO" id="GO:0005634">
    <property type="term" value="C:nucleus"/>
    <property type="evidence" value="ECO:0000318"/>
    <property type="project" value="GO_Central"/>
</dbReference>
<evidence type="ECO:0000259" key="2">
    <source>
        <dbReference type="PROSITE" id="PS50235"/>
    </source>
</evidence>
<dbReference type="PROSITE" id="PS00973">
    <property type="entry name" value="USP_2"/>
    <property type="match status" value="1"/>
</dbReference>
<dbReference type="InterPro" id="IPR050164">
    <property type="entry name" value="Peptidase_C19"/>
</dbReference>
<accession>C8V244</accession>
<dbReference type="OMA" id="FSAIQCE"/>
<feature type="domain" description="USP" evidence="2">
    <location>
        <begin position="1594"/>
        <end position="1898"/>
    </location>
</feature>
<feature type="region of interest" description="Disordered" evidence="1">
    <location>
        <begin position="2477"/>
        <end position="2510"/>
    </location>
</feature>
<organism evidence="3 4">
    <name type="scientific">Emericella nidulans (strain FGSC A4 / ATCC 38163 / CBS 112.46 / NRRL 194 / M139)</name>
    <name type="common">Aspergillus nidulans</name>
    <dbReference type="NCBI Taxonomy" id="227321"/>
    <lineage>
        <taxon>Eukaryota</taxon>
        <taxon>Fungi</taxon>
        <taxon>Dikarya</taxon>
        <taxon>Ascomycota</taxon>
        <taxon>Pezizomycotina</taxon>
        <taxon>Eurotiomycetes</taxon>
        <taxon>Eurotiomycetidae</taxon>
        <taxon>Eurotiales</taxon>
        <taxon>Aspergillaceae</taxon>
        <taxon>Aspergillus</taxon>
        <taxon>Aspergillus subgen. Nidulantes</taxon>
    </lineage>
</organism>
<dbReference type="InterPro" id="IPR021905">
    <property type="entry name" value="DUF3517"/>
</dbReference>
<feature type="compositionally biased region" description="Polar residues" evidence="1">
    <location>
        <begin position="87"/>
        <end position="96"/>
    </location>
</feature>
<sequence>MAAAPLESSSTPPDATVYPQTRSLGDSMEEIDPQSTRKRPRLDSGSGACESLPAPDEASAPLPETAPDAPAIADQEAAVPNRPASRMTINMKSPTAANKRPTATEDTPIEGPGADPDAPAKITGGQPLNVVSLSSSPAQSPEIEVAELEDMDQDPNTTNWKSLGGALRDPLVADVVQLREQVHLPDSFPVLDQDREPRENLEEICLYIEKGSEHDTIVFTMVKQWLDDVANSLENFTYETFMDSKLFWDDVPMLADCLLRRAEQFRPDDTAEFWRCLEGFLINYARLAFHLIHLDAQLLGQLTNENDPPELDLMSRNYLYSLGWFLSYDKNPFYVALQRQYGHEVSNMITRLNDQVLAAPINGVQCLSAYTSNIAALIPRWPQLSQPLIQALSIVHDLAEPKDDHSGYGPDDQMVPHGHQQAMDTIYSLVRSVDELYQTHITKKSPWITNEASATVLRHISNTYMALCNQSASLASQIADDLSIQVPDDAPPVSLPIIVFYGWRFGVLKKHIMDGRMELRVAGIDTMQGDFVNVYSQYMRRDISSGLHNPVVQFMLKMLRENRIVEYMVSIESHPQLISRSHNIVGFLVVTGTYTDADTDTIWKTVTESPDPRTVSEVLGMLMKTFSLHHDLSGLLYLCSKLLELPLTHFDQRMVEFCEQLFHVLRERNPIRQDSFDSVHVDVRPLRLCVRLIRESAATEDLAVDQKASLQKFAGGQLSSFMDVGLSDADKMDIYERCVQDIAEKNQFSVGSIQALNALLSSQDSQEIRKLATEFNLTYLLISEMAEVVQGNRTDFADTFSRNGFISRVQMLSRIIERMPDSITPELGDILWQNIFMSSSLPQQGRRILWDMFCAITRHVVTGNPFIDRCIQYYLPKLSPSADYSLEVLAFAKQTINYEIRFNPPSSVADNEVISIPGMDRIWNFILTAPPNSIEADATAFAIEVYLDHNIIHRSPSSSVEATHMALVDRCVDQLKSAASKLKLHSGDPADAEEMMVVEDPSDGTFADELKFSRSLFFLRQFLQALRSRPQYSPPQNSPPSIPIQPEKGELIDIRYQAFDGGSRSKVRSLRIGDLSTASELHETLVKMTGFSKLMIIFSGQRMDLLEKPDQVLRDLKLSSGLMIVRRDPSCRGTAGRKFQPLTSVDNEVLKHFDDLYELLNLDDHLAREIYEFLIVFPPQEKVMDMVKSPSETDQNMFPMDRPYKFLYSVNALSESLRQEALEPTPSESMVSHSVQSVITALTRGELLETLGTSPISIQLAASLIECLLSALTVKAPVSGDVPVIPDSTALVTQLVRILEVGQGLRNPQMSELTIQRLVCCIFAIFLEGSLRDPSFWDATKHQAKFDRLLFSLLIEESHQPIRKGISDIIFLICSPSKQFKKPKFPAPQAQEAREVALSENPTRIDILATIWDAFVRTFSRVLEFPTQSQEFFEAAYIVFTSVAEKSPHDLIFSEYLRQWSGIMLSHRTNEFVGREPVDHIILGFSRLLKSCLDISASANITLDTFNLTEQLFDNYLFPDLSMPSHDSIVPQIPVMHTQTRQELYTIVGLLSKYGDNYNQLITRLEDIIPQDHTYQPGWSFERQKLIRSPEGYSGLKNLSNTCYLNSLLSQLFMNVGFREFMLGLKLTDPSASQKLLEETKKVFAYMQESWLRAVDPQEFVDSIRTYDNEPVDVTIQMDVDEFYNLLFDRWEAQILSPEDRKRFRSFYGGQLVQQIKSKECDHISERLEPFSAIQCDIKGKANLEESLQAYVEGEIMQGDNLIFHLKRFDFDMVTMMRSKINDEFHFPERIDMTPFTVDYLSDSNGDTQQDVFELVGVLVHSGTAESGHYYSYIRERPTANGRGTWVEFNDSDVTRFDPGRIGEQCFGGYSDSLHSTSAGQVRFNKVWNAYMLFYQRVSSMISAKSTYHAAENNYPVRVPLPLALANHIVMENELFVRAYCLLDPYHSVFVRYLVSQLNEEKLAKSEPRNKLDKSVVFIALDTLEQLLNRTKEPTGYENLVKEIYRITNEIPKGPQRVLQWAFDRPAGIPHLLKSVHPQIRNGSVRFIVHALARLRENVITTEDGSFEREKWNAVYLDGLEFVIATLDGMWPTLHSVSRPWDDYFELLCSLASFGSQEVGVILEHGFLLKCLEILWLDSEDSMRLKRQYPTYYKLLEKGRRFSHRKLMDLLSELLAKIDFTARPVSEDERQALPNERFSLTLTEHDLIRPLGQRRELVILKKILTQYNNPQACRNIFGLLMDAEPDAGLMEPIFQVLLEGLRFAPAERCAPFLEAALILCRRGPNMDRIVAILNHVAKGVDTINDSGGREHLLFFTNSMNSRNERLGLDEAWFSSHVIELIPDWVPALLIYPDRTIRNMTMDFLRKILFIDETTADGEEGQSRYAEVAKELLSASVDKLRKLYLATPGISVEAGALEAIRAVIDHCLVSYFTDTEEDQKIVSQAQAVVSAIEEMAVEVPEELPSGRSAFYFVSTLASNPRPPESDVPSPEEWDDGSMIASDSEMGMAGTP</sequence>
<dbReference type="Pfam" id="PF12030">
    <property type="entry name" value="DUF3517"/>
    <property type="match status" value="1"/>
</dbReference>
<evidence type="ECO:0000313" key="4">
    <source>
        <dbReference type="Proteomes" id="UP000000560"/>
    </source>
</evidence>
<dbReference type="GO" id="GO:0031647">
    <property type="term" value="P:regulation of protein stability"/>
    <property type="evidence" value="ECO:0000318"/>
    <property type="project" value="GO_Central"/>
</dbReference>
<name>Q5AZW6_EMENI</name>
<dbReference type="GO" id="GO:0004843">
    <property type="term" value="F:cysteine-type deubiquitinase activity"/>
    <property type="evidence" value="ECO:0000318"/>
    <property type="project" value="GO_Central"/>
</dbReference>
<proteinExistence type="predicted"/>
<dbReference type="InterPro" id="IPR038765">
    <property type="entry name" value="Papain-like_cys_pep_sf"/>
</dbReference>
<keyword evidence="4" id="KW-1185">Reference proteome</keyword>
<evidence type="ECO:0000256" key="1">
    <source>
        <dbReference type="SAM" id="MobiDB-lite"/>
    </source>
</evidence>
<dbReference type="EMBL" id="BN001301">
    <property type="protein sequence ID" value="CBF70057.1"/>
    <property type="molecule type" value="Genomic_DNA"/>
</dbReference>
<feature type="compositionally biased region" description="Polar residues" evidence="1">
    <location>
        <begin position="7"/>
        <end position="24"/>
    </location>
</feature>
<feature type="region of interest" description="Disordered" evidence="1">
    <location>
        <begin position="1"/>
        <end position="127"/>
    </location>
</feature>
<keyword evidence="3" id="KW-0378">Hydrolase</keyword>
<dbReference type="RefSeq" id="XP_663768.1">
    <property type="nucleotide sequence ID" value="XM_658676.1"/>
</dbReference>
<dbReference type="OrthoDB" id="420187at2759"/>
<dbReference type="eggNOG" id="KOG1866">
    <property type="taxonomic scope" value="Eukaryota"/>
</dbReference>
<dbReference type="PROSITE" id="PS50235">
    <property type="entry name" value="USP_3"/>
    <property type="match status" value="1"/>
</dbReference>
<dbReference type="FunFam" id="3.90.70.10:FF:000418">
    <property type="entry name" value="Ubiquitin C-terminal hydrolase, putative (AFU_orthologue AFUA_2G08440)"/>
    <property type="match status" value="1"/>
</dbReference>
<dbReference type="Gene3D" id="3.90.70.10">
    <property type="entry name" value="Cysteine proteinases"/>
    <property type="match status" value="2"/>
</dbReference>
<dbReference type="InParanoid" id="Q5AZW6"/>
<dbReference type="HOGENOM" id="CLU_228178_0_0_1"/>